<dbReference type="GO" id="GO:0009055">
    <property type="term" value="F:electron transfer activity"/>
    <property type="evidence" value="ECO:0007669"/>
    <property type="project" value="InterPro"/>
</dbReference>
<sequence length="158" mass="17759">MVRNVLILYYSQFGNTAKLASAIHRQTGADILRLQVSQGYFPDDMEETDRIFKSDNQNGRLPQIITELPELHYYDTILVGGPVWDGKVSSPIVGLLRMIRDYQGKVVPFSTGWSDTGNYQANFVAHAGKLKIADGYHVLTHTTPKYSPSSLASWLRKL</sequence>
<feature type="domain" description="Flavodoxin-like" evidence="1">
    <location>
        <begin position="5"/>
        <end position="142"/>
    </location>
</feature>
<dbReference type="GO" id="GO:0016651">
    <property type="term" value="F:oxidoreductase activity, acting on NAD(P)H"/>
    <property type="evidence" value="ECO:0007669"/>
    <property type="project" value="UniProtKB-ARBA"/>
</dbReference>
<dbReference type="Proteomes" id="UP001527392">
    <property type="component" value="Unassembled WGS sequence"/>
</dbReference>
<dbReference type="Pfam" id="PF12682">
    <property type="entry name" value="Flavodoxin_4"/>
    <property type="match status" value="1"/>
</dbReference>
<dbReference type="AlphaFoldDB" id="A0AAP3DNW0"/>
<evidence type="ECO:0000313" key="5">
    <source>
        <dbReference type="Proteomes" id="UP001527392"/>
    </source>
</evidence>
<reference evidence="2 5" key="1">
    <citation type="submission" date="2022-01" db="EMBL/GenBank/DDBJ databases">
        <title>VMRC isolate genome collection.</title>
        <authorList>
            <person name="France M."/>
            <person name="Rutt L."/>
            <person name="Humphrys M."/>
            <person name="Ravel J."/>
        </authorList>
    </citation>
    <scope>NUCLEOTIDE SEQUENCE</scope>
    <source>
        <strain evidence="3 5">C0030B4</strain>
        <strain evidence="2">C0048A1</strain>
    </source>
</reference>
<accession>A0AAP3DNW0</accession>
<dbReference type="Proteomes" id="UP001212401">
    <property type="component" value="Unassembled WGS sequence"/>
</dbReference>
<protein>
    <submittedName>
        <fullName evidence="2">Flavodoxin</fullName>
    </submittedName>
</protein>
<dbReference type="InterPro" id="IPR008254">
    <property type="entry name" value="Flavodoxin/NO_synth"/>
</dbReference>
<dbReference type="GO" id="GO:0010181">
    <property type="term" value="F:FMN binding"/>
    <property type="evidence" value="ECO:0007669"/>
    <property type="project" value="InterPro"/>
</dbReference>
<dbReference type="PANTHER" id="PTHR39201:SF1">
    <property type="entry name" value="FLAVODOXIN-LIKE DOMAIN-CONTAINING PROTEIN"/>
    <property type="match status" value="1"/>
</dbReference>
<evidence type="ECO:0000259" key="1">
    <source>
        <dbReference type="Pfam" id="PF12682"/>
    </source>
</evidence>
<dbReference type="InterPro" id="IPR029039">
    <property type="entry name" value="Flavoprotein-like_sf"/>
</dbReference>
<dbReference type="EMBL" id="JAKHMS010000001">
    <property type="protein sequence ID" value="MCZ3780557.1"/>
    <property type="molecule type" value="Genomic_DNA"/>
</dbReference>
<evidence type="ECO:0000313" key="2">
    <source>
        <dbReference type="EMBL" id="MCZ3667831.1"/>
    </source>
</evidence>
<name>A0AAP3DNW0_9LACO</name>
<comment type="caution">
    <text evidence="2">The sequence shown here is derived from an EMBL/GenBank/DDBJ whole genome shotgun (WGS) entry which is preliminary data.</text>
</comment>
<dbReference type="InterPro" id="IPR001226">
    <property type="entry name" value="Flavodoxin_CS"/>
</dbReference>
<dbReference type="PANTHER" id="PTHR39201">
    <property type="entry name" value="EXPORTED PROTEIN-RELATED"/>
    <property type="match status" value="1"/>
</dbReference>
<keyword evidence="5" id="KW-1185">Reference proteome</keyword>
<dbReference type="PROSITE" id="PS00201">
    <property type="entry name" value="FLAVODOXIN"/>
    <property type="match status" value="1"/>
</dbReference>
<dbReference type="EMBL" id="JAKHPH010000013">
    <property type="protein sequence ID" value="MCZ3667831.1"/>
    <property type="molecule type" value="Genomic_DNA"/>
</dbReference>
<dbReference type="RefSeq" id="WP_003717064.1">
    <property type="nucleotide sequence ID" value="NZ_CAKMAX010000002.1"/>
</dbReference>
<dbReference type="SUPFAM" id="SSF52218">
    <property type="entry name" value="Flavoproteins"/>
    <property type="match status" value="1"/>
</dbReference>
<dbReference type="Gene3D" id="3.40.50.360">
    <property type="match status" value="1"/>
</dbReference>
<evidence type="ECO:0000313" key="4">
    <source>
        <dbReference type="Proteomes" id="UP001212401"/>
    </source>
</evidence>
<organism evidence="2 4">
    <name type="scientific">Limosilactobacillus vaginalis</name>
    <dbReference type="NCBI Taxonomy" id="1633"/>
    <lineage>
        <taxon>Bacteria</taxon>
        <taxon>Bacillati</taxon>
        <taxon>Bacillota</taxon>
        <taxon>Bacilli</taxon>
        <taxon>Lactobacillales</taxon>
        <taxon>Lactobacillaceae</taxon>
        <taxon>Limosilactobacillus</taxon>
    </lineage>
</organism>
<gene>
    <name evidence="3" type="ORF">L2504_00125</name>
    <name evidence="2" type="ORF">L2724_05990</name>
</gene>
<evidence type="ECO:0000313" key="3">
    <source>
        <dbReference type="EMBL" id="MCZ3780557.1"/>
    </source>
</evidence>
<proteinExistence type="predicted"/>